<proteinExistence type="predicted"/>
<reference evidence="2" key="2">
    <citation type="submission" date="2020-09" db="EMBL/GenBank/DDBJ databases">
        <authorList>
            <person name="Sun Q."/>
            <person name="Ohkuma M."/>
        </authorList>
    </citation>
    <scope>NUCLEOTIDE SEQUENCE</scope>
    <source>
        <strain evidence="2">JCM 3172</strain>
    </source>
</reference>
<dbReference type="EMBL" id="BMQQ01000001">
    <property type="protein sequence ID" value="GGT14852.1"/>
    <property type="molecule type" value="Genomic_DNA"/>
</dbReference>
<dbReference type="InterPro" id="IPR037401">
    <property type="entry name" value="SnoaL-like"/>
</dbReference>
<feature type="domain" description="SnoaL-like" evidence="1">
    <location>
        <begin position="33"/>
        <end position="126"/>
    </location>
</feature>
<dbReference type="AlphaFoldDB" id="A0A918GWV9"/>
<name>A0A918GWV9_9ACTN</name>
<comment type="caution">
    <text evidence="2">The sequence shown here is derived from an EMBL/GenBank/DDBJ whole genome shotgun (WGS) entry which is preliminary data.</text>
</comment>
<organism evidence="2 3">
    <name type="scientific">Streptomyces purpureus</name>
    <dbReference type="NCBI Taxonomy" id="1951"/>
    <lineage>
        <taxon>Bacteria</taxon>
        <taxon>Bacillati</taxon>
        <taxon>Actinomycetota</taxon>
        <taxon>Actinomycetes</taxon>
        <taxon>Kitasatosporales</taxon>
        <taxon>Streptomycetaceae</taxon>
        <taxon>Streptomyces</taxon>
    </lineage>
</organism>
<dbReference type="SUPFAM" id="SSF54427">
    <property type="entry name" value="NTF2-like"/>
    <property type="match status" value="1"/>
</dbReference>
<evidence type="ECO:0000259" key="1">
    <source>
        <dbReference type="Pfam" id="PF12680"/>
    </source>
</evidence>
<gene>
    <name evidence="2" type="ORF">GCM10014713_04500</name>
</gene>
<dbReference type="Pfam" id="PF12680">
    <property type="entry name" value="SnoaL_2"/>
    <property type="match status" value="1"/>
</dbReference>
<accession>A0A918GWV9</accession>
<protein>
    <recommendedName>
        <fullName evidence="1">SnoaL-like domain-containing protein</fullName>
    </recommendedName>
</protein>
<dbReference type="InterPro" id="IPR032710">
    <property type="entry name" value="NTF2-like_dom_sf"/>
</dbReference>
<keyword evidence="3" id="KW-1185">Reference proteome</keyword>
<reference evidence="2" key="1">
    <citation type="journal article" date="2014" name="Int. J. Syst. Evol. Microbiol.">
        <title>Complete genome sequence of Corynebacterium casei LMG S-19264T (=DSM 44701T), isolated from a smear-ripened cheese.</title>
        <authorList>
            <consortium name="US DOE Joint Genome Institute (JGI-PGF)"/>
            <person name="Walter F."/>
            <person name="Albersmeier A."/>
            <person name="Kalinowski J."/>
            <person name="Ruckert C."/>
        </authorList>
    </citation>
    <scope>NUCLEOTIDE SEQUENCE</scope>
    <source>
        <strain evidence="2">JCM 3172</strain>
    </source>
</reference>
<sequence length="133" mass="14371">MLTREVIIPGAPDGTAAGGAGTIALVIDPVSVVQRQLEAYNAHDVDGFVATYAEDVTIERRDGTTLEGAGELRRVYAEQFAHGRCRAEIEARMTEGRWVVDHEVAHGVADGPIRVLVAYRVTDGLIDLVRFLG</sequence>
<evidence type="ECO:0000313" key="3">
    <source>
        <dbReference type="Proteomes" id="UP000619486"/>
    </source>
</evidence>
<dbReference type="Gene3D" id="3.10.450.50">
    <property type="match status" value="1"/>
</dbReference>
<dbReference type="Proteomes" id="UP000619486">
    <property type="component" value="Unassembled WGS sequence"/>
</dbReference>
<evidence type="ECO:0000313" key="2">
    <source>
        <dbReference type="EMBL" id="GGT14852.1"/>
    </source>
</evidence>